<feature type="domain" description="Major facilitator superfamily (MFS) profile" evidence="6">
    <location>
        <begin position="25"/>
        <end position="440"/>
    </location>
</feature>
<dbReference type="Pfam" id="PF00083">
    <property type="entry name" value="Sugar_tr"/>
    <property type="match status" value="1"/>
</dbReference>
<feature type="transmembrane region" description="Helical" evidence="5">
    <location>
        <begin position="149"/>
        <end position="174"/>
    </location>
</feature>
<protein>
    <submittedName>
        <fullName evidence="7">MFS family permease</fullName>
    </submittedName>
</protein>
<feature type="transmembrane region" description="Helical" evidence="5">
    <location>
        <begin position="290"/>
        <end position="311"/>
    </location>
</feature>
<evidence type="ECO:0000256" key="5">
    <source>
        <dbReference type="SAM" id="Phobius"/>
    </source>
</evidence>
<keyword evidence="3 5" id="KW-1133">Transmembrane helix</keyword>
<dbReference type="AlphaFoldDB" id="A0A841JZ44"/>
<dbReference type="Gene3D" id="1.20.1250.20">
    <property type="entry name" value="MFS general substrate transporter like domains"/>
    <property type="match status" value="1"/>
</dbReference>
<organism evidence="7 8">
    <name type="scientific">Silvibacterium bohemicum</name>
    <dbReference type="NCBI Taxonomy" id="1577686"/>
    <lineage>
        <taxon>Bacteria</taxon>
        <taxon>Pseudomonadati</taxon>
        <taxon>Acidobacteriota</taxon>
        <taxon>Terriglobia</taxon>
        <taxon>Terriglobales</taxon>
        <taxon>Acidobacteriaceae</taxon>
        <taxon>Silvibacterium</taxon>
    </lineage>
</organism>
<evidence type="ECO:0000259" key="6">
    <source>
        <dbReference type="PROSITE" id="PS50850"/>
    </source>
</evidence>
<dbReference type="InterPro" id="IPR005829">
    <property type="entry name" value="Sugar_transporter_CS"/>
</dbReference>
<accession>A0A841JZ44</accession>
<dbReference type="GO" id="GO:0005886">
    <property type="term" value="C:plasma membrane"/>
    <property type="evidence" value="ECO:0007669"/>
    <property type="project" value="TreeGrafter"/>
</dbReference>
<evidence type="ECO:0000256" key="1">
    <source>
        <dbReference type="ARBA" id="ARBA00004141"/>
    </source>
</evidence>
<dbReference type="RefSeq" id="WP_050060339.1">
    <property type="nucleotide sequence ID" value="NZ_JACHEK010000010.1"/>
</dbReference>
<feature type="transmembrane region" description="Helical" evidence="5">
    <location>
        <begin position="180"/>
        <end position="198"/>
    </location>
</feature>
<feature type="transmembrane region" description="Helical" evidence="5">
    <location>
        <begin position="347"/>
        <end position="365"/>
    </location>
</feature>
<dbReference type="PANTHER" id="PTHR23508">
    <property type="entry name" value="CARBOXYLIC ACID TRANSPORTER PROTEIN HOMOLOG"/>
    <property type="match status" value="1"/>
</dbReference>
<evidence type="ECO:0000313" key="8">
    <source>
        <dbReference type="Proteomes" id="UP000538666"/>
    </source>
</evidence>
<dbReference type="PROSITE" id="PS00216">
    <property type="entry name" value="SUGAR_TRANSPORT_1"/>
    <property type="match status" value="1"/>
</dbReference>
<reference evidence="7 8" key="1">
    <citation type="submission" date="2020-08" db="EMBL/GenBank/DDBJ databases">
        <title>Genomic Encyclopedia of Type Strains, Phase IV (KMG-IV): sequencing the most valuable type-strain genomes for metagenomic binning, comparative biology and taxonomic classification.</title>
        <authorList>
            <person name="Goeker M."/>
        </authorList>
    </citation>
    <scope>NUCLEOTIDE SEQUENCE [LARGE SCALE GENOMIC DNA]</scope>
    <source>
        <strain evidence="7 8">DSM 103733</strain>
    </source>
</reference>
<feature type="transmembrane region" description="Helical" evidence="5">
    <location>
        <begin position="323"/>
        <end position="341"/>
    </location>
</feature>
<feature type="transmembrane region" description="Helical" evidence="5">
    <location>
        <begin position="25"/>
        <end position="50"/>
    </location>
</feature>
<dbReference type="InterPro" id="IPR020846">
    <property type="entry name" value="MFS_dom"/>
</dbReference>
<feature type="transmembrane region" description="Helical" evidence="5">
    <location>
        <begin position="116"/>
        <end position="137"/>
    </location>
</feature>
<keyword evidence="4 5" id="KW-0472">Membrane</keyword>
<keyword evidence="8" id="KW-1185">Reference proteome</keyword>
<dbReference type="PROSITE" id="PS50850">
    <property type="entry name" value="MFS"/>
    <property type="match status" value="1"/>
</dbReference>
<dbReference type="PANTHER" id="PTHR23508:SF10">
    <property type="entry name" value="CARBOXYLIC ACID TRANSPORTER PROTEIN HOMOLOG"/>
    <property type="match status" value="1"/>
</dbReference>
<comment type="caution">
    <text evidence="7">The sequence shown here is derived from an EMBL/GenBank/DDBJ whole genome shotgun (WGS) entry which is preliminary data.</text>
</comment>
<evidence type="ECO:0000313" key="7">
    <source>
        <dbReference type="EMBL" id="MBB6146632.1"/>
    </source>
</evidence>
<comment type="subcellular location">
    <subcellularLocation>
        <location evidence="1">Membrane</location>
        <topology evidence="1">Multi-pass membrane protein</topology>
    </subcellularLocation>
</comment>
<dbReference type="InterPro" id="IPR005828">
    <property type="entry name" value="MFS_sugar_transport-like"/>
</dbReference>
<dbReference type="SUPFAM" id="SSF103473">
    <property type="entry name" value="MFS general substrate transporter"/>
    <property type="match status" value="1"/>
</dbReference>
<feature type="transmembrane region" description="Helical" evidence="5">
    <location>
        <begin position="62"/>
        <end position="79"/>
    </location>
</feature>
<evidence type="ECO:0000256" key="2">
    <source>
        <dbReference type="ARBA" id="ARBA00022692"/>
    </source>
</evidence>
<dbReference type="GO" id="GO:0046943">
    <property type="term" value="F:carboxylic acid transmembrane transporter activity"/>
    <property type="evidence" value="ECO:0007669"/>
    <property type="project" value="TreeGrafter"/>
</dbReference>
<gene>
    <name evidence="7" type="ORF">HNQ77_004611</name>
</gene>
<dbReference type="OrthoDB" id="9787026at2"/>
<feature type="transmembrane region" description="Helical" evidence="5">
    <location>
        <begin position="386"/>
        <end position="409"/>
    </location>
</feature>
<dbReference type="EMBL" id="JACHEK010000010">
    <property type="protein sequence ID" value="MBB6146632.1"/>
    <property type="molecule type" value="Genomic_DNA"/>
</dbReference>
<sequence length="461" mass="49663">MATSHTAHDFSEMDNAHISKEHWKIMFISGMGFFTDAYDLFVIGVVMSLLKPIWHTGKLEEGLVESTALLATAFGALLFGRVADMLGRKRIYGVEVLVLAVGAIGCALSPNIWWLIGLRFILGIGIGGDYPVSATIMSEYAGKTHRGMLVTLVFAMQAAGLIVGPLLAAGLIASGLPHNLIWRILVGFGAVPAMAVYWSRRHLKETPRFLAASGKQEDQAGKITSIDQSDKGPQSVSFWDGYHRLVNDKKLALRLFGASAAWFFMDAAYYGNTVSSPLVLSALNSDHTLLQKTLTQLGIFALFAAPGYAVAALTMDRLGRKTIQVLGFAMMAMTFGLLALIPNLEKMALPFLIIYGFSFFFTEFGPNSTTFVYPSEIFPVQVRTTGHGVTAAMGKLGGFFGVFAFPFLLHWKGLLGAESAAAIASILGLIFTVTMLPETKGKSLEEISAEPSSPAERAAAA</sequence>
<evidence type="ECO:0000256" key="3">
    <source>
        <dbReference type="ARBA" id="ARBA00022989"/>
    </source>
</evidence>
<evidence type="ECO:0000256" key="4">
    <source>
        <dbReference type="ARBA" id="ARBA00023136"/>
    </source>
</evidence>
<feature type="transmembrane region" description="Helical" evidence="5">
    <location>
        <begin position="251"/>
        <end position="270"/>
    </location>
</feature>
<proteinExistence type="predicted"/>
<name>A0A841JZ44_9BACT</name>
<feature type="transmembrane region" description="Helical" evidence="5">
    <location>
        <begin position="91"/>
        <end position="110"/>
    </location>
</feature>
<dbReference type="Proteomes" id="UP000538666">
    <property type="component" value="Unassembled WGS sequence"/>
</dbReference>
<feature type="transmembrane region" description="Helical" evidence="5">
    <location>
        <begin position="415"/>
        <end position="436"/>
    </location>
</feature>
<dbReference type="PROSITE" id="PS00217">
    <property type="entry name" value="SUGAR_TRANSPORT_2"/>
    <property type="match status" value="1"/>
</dbReference>
<dbReference type="InterPro" id="IPR036259">
    <property type="entry name" value="MFS_trans_sf"/>
</dbReference>
<keyword evidence="2 5" id="KW-0812">Transmembrane</keyword>